<evidence type="ECO:0000313" key="3">
    <source>
        <dbReference type="Proteomes" id="UP001056429"/>
    </source>
</evidence>
<dbReference type="InterPro" id="IPR033932">
    <property type="entry name" value="YtcJ-like"/>
</dbReference>
<dbReference type="CDD" id="cd01300">
    <property type="entry name" value="YtcJ_like"/>
    <property type="match status" value="1"/>
</dbReference>
<accession>A0A9J6P0T1</accession>
<gene>
    <name evidence="2" type="ORF">KDK92_11300</name>
</gene>
<comment type="caution">
    <text evidence="2">The sequence shown here is derived from an EMBL/GenBank/DDBJ whole genome shotgun (WGS) entry which is preliminary data.</text>
</comment>
<dbReference type="Proteomes" id="UP001056429">
    <property type="component" value="Unassembled WGS sequence"/>
</dbReference>
<dbReference type="GO" id="GO:0016810">
    <property type="term" value="F:hydrolase activity, acting on carbon-nitrogen (but not peptide) bonds"/>
    <property type="evidence" value="ECO:0007669"/>
    <property type="project" value="InterPro"/>
</dbReference>
<dbReference type="PANTHER" id="PTHR22642:SF2">
    <property type="entry name" value="PROTEIN LONG AFTER FAR-RED 3"/>
    <property type="match status" value="1"/>
</dbReference>
<dbReference type="InterPro" id="IPR032466">
    <property type="entry name" value="Metal_Hydrolase"/>
</dbReference>
<organism evidence="2 3">
    <name type="scientific">Oceanirhabdus seepicola</name>
    <dbReference type="NCBI Taxonomy" id="2828781"/>
    <lineage>
        <taxon>Bacteria</taxon>
        <taxon>Bacillati</taxon>
        <taxon>Bacillota</taxon>
        <taxon>Clostridia</taxon>
        <taxon>Eubacteriales</taxon>
        <taxon>Clostridiaceae</taxon>
        <taxon>Oceanirhabdus</taxon>
    </lineage>
</organism>
<dbReference type="RefSeq" id="WP_250859357.1">
    <property type="nucleotide sequence ID" value="NZ_JAGSOJ010000002.1"/>
</dbReference>
<dbReference type="SUPFAM" id="SSF51556">
    <property type="entry name" value="Metallo-dependent hydrolases"/>
    <property type="match status" value="1"/>
</dbReference>
<reference evidence="2" key="1">
    <citation type="journal article" date="2021" name="mSystems">
        <title>Bacteria and Archaea Synergistically Convert Glycine Betaine to Biogenic Methane in the Formosa Cold Seep of the South China Sea.</title>
        <authorList>
            <person name="Li L."/>
            <person name="Zhang W."/>
            <person name="Zhang S."/>
            <person name="Song L."/>
            <person name="Sun Q."/>
            <person name="Zhang H."/>
            <person name="Xiang H."/>
            <person name="Dong X."/>
        </authorList>
    </citation>
    <scope>NUCLEOTIDE SEQUENCE</scope>
    <source>
        <strain evidence="2">ZWT</strain>
    </source>
</reference>
<dbReference type="PANTHER" id="PTHR22642">
    <property type="entry name" value="IMIDAZOLONEPROPIONASE"/>
    <property type="match status" value="1"/>
</dbReference>
<feature type="domain" description="Amidohydrolase 3" evidence="1">
    <location>
        <begin position="47"/>
        <end position="529"/>
    </location>
</feature>
<name>A0A9J6P0T1_9CLOT</name>
<dbReference type="Gene3D" id="3.20.20.140">
    <property type="entry name" value="Metal-dependent hydrolases"/>
    <property type="match status" value="1"/>
</dbReference>
<evidence type="ECO:0000259" key="1">
    <source>
        <dbReference type="Pfam" id="PF07969"/>
    </source>
</evidence>
<dbReference type="Pfam" id="PF07969">
    <property type="entry name" value="Amidohydro_3"/>
    <property type="match status" value="1"/>
</dbReference>
<dbReference type="InterPro" id="IPR013108">
    <property type="entry name" value="Amidohydro_3"/>
</dbReference>
<keyword evidence="3" id="KW-1185">Reference proteome</keyword>
<dbReference type="Gene3D" id="3.10.310.70">
    <property type="match status" value="1"/>
</dbReference>
<protein>
    <submittedName>
        <fullName evidence="2">Amidohydrolase</fullName>
    </submittedName>
</protein>
<sequence>MSIFINGKVVTLDDKLKIASAFKVKNGLFSAIGNDDLILELKEDCEEVVDLGGKTVLPGFNDAHLHFLSYAITKNSVDLTKVTSIDNLIDTVKNFIKERSIEDGEWIVSRGWNENFWDTPTLPSRYDLDKISKTHPIYFSRACGHIGVTNSLALKKLNIDRNTPDPDGGIIDRENGEPTGVLRENALNSALEYLQPMSKEKIKTLLSSAFIDALSVGLTSMSTEDIWQSGSIENTIEAYEELKNEDLLPIRIVQQMYLPDNESFDTCKRMNLKTGYGDDFFKIGPMKLFQDGSLGGRTAAMEDEYSDTKTKGVSIHNDKSLNELIHKGHDNGFQICAHAIGDRAMRELLNVYEGIYDSSNKDLRFSIIHCQFTNENLLKRFQSKNIIANVQPSFVMTDYPIVEKAVGKKRAETSYAWRSMLSNSIHTVFSSDAPIESFNPFEGIYAAVTRKDLKGSPSEGWNTHECISVEEALKSYTLEPAYSNFEENKKGTLSTGKFADFIVISHDILEIPADDIKDITVLETYVNGERKFKKTNV</sequence>
<evidence type="ECO:0000313" key="2">
    <source>
        <dbReference type="EMBL" id="MCM1990322.1"/>
    </source>
</evidence>
<dbReference type="EMBL" id="JAGSOJ010000002">
    <property type="protein sequence ID" value="MCM1990322.1"/>
    <property type="molecule type" value="Genomic_DNA"/>
</dbReference>
<reference evidence="2" key="2">
    <citation type="submission" date="2021-04" db="EMBL/GenBank/DDBJ databases">
        <authorList>
            <person name="Dong X."/>
        </authorList>
    </citation>
    <scope>NUCLEOTIDE SEQUENCE</scope>
    <source>
        <strain evidence="2">ZWT</strain>
    </source>
</reference>
<dbReference type="SUPFAM" id="SSF51338">
    <property type="entry name" value="Composite domain of metallo-dependent hydrolases"/>
    <property type="match status" value="1"/>
</dbReference>
<dbReference type="Gene3D" id="2.30.40.10">
    <property type="entry name" value="Urease, subunit C, domain 1"/>
    <property type="match status" value="1"/>
</dbReference>
<dbReference type="InterPro" id="IPR011059">
    <property type="entry name" value="Metal-dep_hydrolase_composite"/>
</dbReference>
<proteinExistence type="predicted"/>
<dbReference type="AlphaFoldDB" id="A0A9J6P0T1"/>